<accession>A0AAU2GY54</accession>
<feature type="region of interest" description="Disordered" evidence="1">
    <location>
        <begin position="1"/>
        <end position="68"/>
    </location>
</feature>
<dbReference type="EMBL" id="CP108253">
    <property type="protein sequence ID" value="WTU40813.1"/>
    <property type="molecule type" value="Genomic_DNA"/>
</dbReference>
<name>A0AAU2GY54_9ACTN</name>
<organism evidence="2">
    <name type="scientific">Streptomyces sp. NBC_00060</name>
    <dbReference type="NCBI Taxonomy" id="2975636"/>
    <lineage>
        <taxon>Bacteria</taxon>
        <taxon>Bacillati</taxon>
        <taxon>Actinomycetota</taxon>
        <taxon>Actinomycetes</taxon>
        <taxon>Kitasatosporales</taxon>
        <taxon>Streptomycetaceae</taxon>
        <taxon>Streptomyces</taxon>
    </lineage>
</organism>
<protein>
    <submittedName>
        <fullName evidence="2">Uncharacterized protein</fullName>
    </submittedName>
</protein>
<evidence type="ECO:0000256" key="1">
    <source>
        <dbReference type="SAM" id="MobiDB-lite"/>
    </source>
</evidence>
<evidence type="ECO:0000313" key="2">
    <source>
        <dbReference type="EMBL" id="WTU40813.1"/>
    </source>
</evidence>
<reference evidence="2" key="1">
    <citation type="submission" date="2022-10" db="EMBL/GenBank/DDBJ databases">
        <title>The complete genomes of actinobacterial strains from the NBC collection.</title>
        <authorList>
            <person name="Joergensen T.S."/>
            <person name="Alvarez Arevalo M."/>
            <person name="Sterndorff E.B."/>
            <person name="Faurdal D."/>
            <person name="Vuksanovic O."/>
            <person name="Mourched A.-S."/>
            <person name="Charusanti P."/>
            <person name="Shaw S."/>
            <person name="Blin K."/>
            <person name="Weber T."/>
        </authorList>
    </citation>
    <scope>NUCLEOTIDE SEQUENCE</scope>
    <source>
        <strain evidence="2">NBC_00060</strain>
    </source>
</reference>
<gene>
    <name evidence="2" type="ORF">OHV25_15025</name>
</gene>
<dbReference type="AlphaFoldDB" id="A0AAU2GY54"/>
<sequence>MGFDEEWASSKAAAAGQPVGTRLDGAYDGPFPPSGPGGDKDLNSSASRKKTAANDIETDFEPNTKKAGAWADEANGTAVKAFAGWAAAAGLTKAQETWGKSVTALLGRLAGEKSALRGTTGLFLNNDIGVGNDFGPLVKPSSLSQVSPPPHS</sequence>
<proteinExistence type="predicted"/>